<gene>
    <name evidence="1" type="ORF">FX983_03577</name>
</gene>
<dbReference type="Proteomes" id="UP000475265">
    <property type="component" value="Unassembled WGS sequence"/>
</dbReference>
<comment type="caution">
    <text evidence="1">The sequence shown here is derived from an EMBL/GenBank/DDBJ whole genome shotgun (WGS) entry which is preliminary data.</text>
</comment>
<dbReference type="EMBL" id="JAAAXX010000002">
    <property type="protein sequence ID" value="KAF2389138.1"/>
    <property type="molecule type" value="Genomic_DNA"/>
</dbReference>
<organism evidence="1 2">
    <name type="scientific">Pseudomonas frederiksbergensis</name>
    <dbReference type="NCBI Taxonomy" id="104087"/>
    <lineage>
        <taxon>Bacteria</taxon>
        <taxon>Pseudomonadati</taxon>
        <taxon>Pseudomonadota</taxon>
        <taxon>Gammaproteobacteria</taxon>
        <taxon>Pseudomonadales</taxon>
        <taxon>Pseudomonadaceae</taxon>
        <taxon>Pseudomonas</taxon>
    </lineage>
</organism>
<proteinExistence type="predicted"/>
<accession>A0A6L5BLI1</accession>
<protein>
    <submittedName>
        <fullName evidence="1">Uncharacterized protein</fullName>
    </submittedName>
</protein>
<evidence type="ECO:0000313" key="1">
    <source>
        <dbReference type="EMBL" id="KAF2389138.1"/>
    </source>
</evidence>
<sequence length="125" mass="14321">MILEYGEIQTGFHTSQLSYLDKLLVVLLKLVAKQQTLLIFFQLLEGSVVSKLLPTCLNSEVCLPCSDNWFGRITILHNQVTRVTRELYIRQFPPRARTNRDHCERILEMVINGEPTTCAGFFCSS</sequence>
<reference evidence="1 2" key="1">
    <citation type="submission" date="2019-12" db="EMBL/GenBank/DDBJ databases">
        <title>Endophytic bacteria associated with Panax ginseng seedlings.</title>
        <authorList>
            <person name="Park J.M."/>
            <person name="Shin R."/>
            <person name="Jo S.H."/>
        </authorList>
    </citation>
    <scope>NUCLEOTIDE SEQUENCE [LARGE SCALE GENOMIC DNA]</scope>
    <source>
        <strain evidence="1 2">PgKB32</strain>
    </source>
</reference>
<dbReference type="AlphaFoldDB" id="A0A6L5BLI1"/>
<evidence type="ECO:0000313" key="2">
    <source>
        <dbReference type="Proteomes" id="UP000475265"/>
    </source>
</evidence>
<name>A0A6L5BLI1_9PSED</name>